<dbReference type="GO" id="GO:0016020">
    <property type="term" value="C:membrane"/>
    <property type="evidence" value="ECO:0007669"/>
    <property type="project" value="GOC"/>
</dbReference>
<evidence type="ECO:0000256" key="4">
    <source>
        <dbReference type="ARBA" id="ARBA00061089"/>
    </source>
</evidence>
<evidence type="ECO:0000256" key="5">
    <source>
        <dbReference type="SAM" id="Phobius"/>
    </source>
</evidence>
<keyword evidence="5" id="KW-0812">Transmembrane</keyword>
<gene>
    <name evidence="7" type="ORF">FNQ90_11455</name>
</gene>
<dbReference type="EMBL" id="VKHT01000296">
    <property type="protein sequence ID" value="MBB0244704.1"/>
    <property type="molecule type" value="Genomic_DNA"/>
</dbReference>
<dbReference type="GO" id="GO:0008758">
    <property type="term" value="F:UDP-2,3-diacylglucosamine hydrolase activity"/>
    <property type="evidence" value="ECO:0007669"/>
    <property type="project" value="TreeGrafter"/>
</dbReference>
<dbReference type="FunFam" id="3.60.21.10:FF:000028">
    <property type="entry name" value="Putative metallophosphoesterase"/>
    <property type="match status" value="1"/>
</dbReference>
<keyword evidence="8" id="KW-1185">Reference proteome</keyword>
<evidence type="ECO:0000256" key="3">
    <source>
        <dbReference type="ARBA" id="ARBA00022801"/>
    </source>
</evidence>
<dbReference type="Gene3D" id="3.60.21.10">
    <property type="match status" value="1"/>
</dbReference>
<evidence type="ECO:0000313" key="8">
    <source>
        <dbReference type="Proteomes" id="UP000538929"/>
    </source>
</evidence>
<evidence type="ECO:0000259" key="6">
    <source>
        <dbReference type="Pfam" id="PF00149"/>
    </source>
</evidence>
<dbReference type="InterPro" id="IPR029052">
    <property type="entry name" value="Metallo-depent_PP-like"/>
</dbReference>
<evidence type="ECO:0000313" key="7">
    <source>
        <dbReference type="EMBL" id="MBB0244704.1"/>
    </source>
</evidence>
<dbReference type="PANTHER" id="PTHR31302">
    <property type="entry name" value="TRANSMEMBRANE PROTEIN WITH METALLOPHOSPHOESTERASE DOMAIN-RELATED"/>
    <property type="match status" value="1"/>
</dbReference>
<dbReference type="RefSeq" id="WP_182606287.1">
    <property type="nucleotide sequence ID" value="NZ_VKHT01000296.1"/>
</dbReference>
<feature type="domain" description="Calcineurin-like phosphoesterase" evidence="6">
    <location>
        <begin position="178"/>
        <end position="341"/>
    </location>
</feature>
<protein>
    <submittedName>
        <fullName evidence="7">Metallophosphoesterase</fullName>
    </submittedName>
</protein>
<reference evidence="8" key="1">
    <citation type="submission" date="2019-10" db="EMBL/GenBank/DDBJ databases">
        <title>Streptomyces sp. nov., a novel actinobacterium isolated from alkaline environment.</title>
        <authorList>
            <person name="Golinska P."/>
        </authorList>
    </citation>
    <scope>NUCLEOTIDE SEQUENCE [LARGE SCALE GENOMIC DNA]</scope>
    <source>
        <strain evidence="8">DSM 42118</strain>
    </source>
</reference>
<sequence length="400" mass="42675">MSSALFVVLVLPPLAALHHYVWRRMIRDTTTRGSRTRRAATALLILLGVLLVAAPPGERMLPKPLASALGWPGFLWMAGILYLGIALLAGEAIRPLLLRVLRRRAERVAPVANGERGKEGRITTDPSRRLFVCRSVALAAGAAAGAAVASGARTALGPPRLERITIPLSRLDPAAHGFRLVLLGDLHINALSGRGRTALIVDMINAVRPDMVAIVGDLVEDGDVADLGTVAEPLGELRAPHGSFFVTGNHEHFSGARQWIDFVGRLGIRTLENERVSLPGFDLAGVNDVSGEEYGEGPDYEAALGGLEPDRAVILLAHQPVQVHEATRYGVDLQLSGHTHGGQLWPFNHLVGLANPTVAGLDSYGDTQLFVTRGTGFWGPPVRLGVPPEINVIDLAATRA</sequence>
<dbReference type="Proteomes" id="UP000538929">
    <property type="component" value="Unassembled WGS sequence"/>
</dbReference>
<evidence type="ECO:0000256" key="1">
    <source>
        <dbReference type="ARBA" id="ARBA00001968"/>
    </source>
</evidence>
<dbReference type="PANTHER" id="PTHR31302:SF31">
    <property type="entry name" value="PHOSPHODIESTERASE YAEI"/>
    <property type="match status" value="1"/>
</dbReference>
<dbReference type="GO" id="GO:0046872">
    <property type="term" value="F:metal ion binding"/>
    <property type="evidence" value="ECO:0007669"/>
    <property type="project" value="UniProtKB-KW"/>
</dbReference>
<keyword evidence="3" id="KW-0378">Hydrolase</keyword>
<comment type="cofactor">
    <cofactor evidence="1">
        <name>a divalent metal cation</name>
        <dbReference type="ChEBI" id="CHEBI:60240"/>
    </cofactor>
</comment>
<accession>A0A7W3Y1I1</accession>
<name>A0A7W3Y1I1_9ACTN</name>
<dbReference type="SUPFAM" id="SSF56300">
    <property type="entry name" value="Metallo-dependent phosphatases"/>
    <property type="match status" value="1"/>
</dbReference>
<organism evidence="7 8">
    <name type="scientific">Streptomyces alkaliphilus</name>
    <dbReference type="NCBI Taxonomy" id="1472722"/>
    <lineage>
        <taxon>Bacteria</taxon>
        <taxon>Bacillati</taxon>
        <taxon>Actinomycetota</taxon>
        <taxon>Actinomycetes</taxon>
        <taxon>Kitasatosporales</taxon>
        <taxon>Streptomycetaceae</taxon>
        <taxon>Streptomyces</taxon>
    </lineage>
</organism>
<dbReference type="GO" id="GO:0009245">
    <property type="term" value="P:lipid A biosynthetic process"/>
    <property type="evidence" value="ECO:0007669"/>
    <property type="project" value="TreeGrafter"/>
</dbReference>
<keyword evidence="5" id="KW-1133">Transmembrane helix</keyword>
<keyword evidence="5" id="KW-0472">Membrane</keyword>
<proteinExistence type="inferred from homology"/>
<keyword evidence="2" id="KW-0479">Metal-binding</keyword>
<dbReference type="CDD" id="cd07385">
    <property type="entry name" value="MPP_YkuE_C"/>
    <property type="match status" value="1"/>
</dbReference>
<dbReference type="Pfam" id="PF00149">
    <property type="entry name" value="Metallophos"/>
    <property type="match status" value="1"/>
</dbReference>
<evidence type="ECO:0000256" key="2">
    <source>
        <dbReference type="ARBA" id="ARBA00022723"/>
    </source>
</evidence>
<feature type="transmembrane region" description="Helical" evidence="5">
    <location>
        <begin position="6"/>
        <end position="26"/>
    </location>
</feature>
<dbReference type="InterPro" id="IPR004843">
    <property type="entry name" value="Calcineurin-like_PHP"/>
</dbReference>
<feature type="transmembrane region" description="Helical" evidence="5">
    <location>
        <begin position="74"/>
        <end position="97"/>
    </location>
</feature>
<feature type="transmembrane region" description="Helical" evidence="5">
    <location>
        <begin position="38"/>
        <end position="54"/>
    </location>
</feature>
<dbReference type="AlphaFoldDB" id="A0A7W3Y1I1"/>
<dbReference type="InterPro" id="IPR051158">
    <property type="entry name" value="Metallophosphoesterase_sf"/>
</dbReference>
<comment type="caution">
    <text evidence="7">The sequence shown here is derived from an EMBL/GenBank/DDBJ whole genome shotgun (WGS) entry which is preliminary data.</text>
</comment>
<comment type="similarity">
    <text evidence="4">Belongs to the metallophosphoesterase superfamily.</text>
</comment>